<protein>
    <submittedName>
        <fullName evidence="3">Uncharacterized protein</fullName>
    </submittedName>
</protein>
<dbReference type="RefSeq" id="WP_188848053.1">
    <property type="nucleotide sequence ID" value="NZ_BMPJ01000030.1"/>
</dbReference>
<feature type="transmembrane region" description="Helical" evidence="2">
    <location>
        <begin position="6"/>
        <end position="24"/>
    </location>
</feature>
<keyword evidence="2" id="KW-1133">Transmembrane helix</keyword>
<proteinExistence type="predicted"/>
<gene>
    <name evidence="3" type="ORF">ACFFFP_06050</name>
</gene>
<keyword evidence="2" id="KW-0812">Transmembrane</keyword>
<comment type="caution">
    <text evidence="3">The sequence shown here is derived from an EMBL/GenBank/DDBJ whole genome shotgun (WGS) entry which is preliminary data.</text>
</comment>
<reference evidence="3 4" key="1">
    <citation type="submission" date="2024-09" db="EMBL/GenBank/DDBJ databases">
        <authorList>
            <person name="Sun Q."/>
            <person name="Mori K."/>
        </authorList>
    </citation>
    <scope>NUCLEOTIDE SEQUENCE [LARGE SCALE GENOMIC DNA]</scope>
    <source>
        <strain evidence="3 4">NCAIM B.02340</strain>
    </source>
</reference>
<evidence type="ECO:0000256" key="1">
    <source>
        <dbReference type="SAM" id="Coils"/>
    </source>
</evidence>
<organism evidence="3 4">
    <name type="scientific">Thermus composti</name>
    <dbReference type="NCBI Taxonomy" id="532059"/>
    <lineage>
        <taxon>Bacteria</taxon>
        <taxon>Thermotogati</taxon>
        <taxon>Deinococcota</taxon>
        <taxon>Deinococci</taxon>
        <taxon>Thermales</taxon>
        <taxon>Thermaceae</taxon>
        <taxon>Thermus</taxon>
    </lineage>
</organism>
<sequence>MEWKDVLDMGLGAVAFVAFLKLVFRDMADLRQRLERLEDQARRQNYYLSRLVNAVEAQALRQGLRLRGVKEVQNGE</sequence>
<keyword evidence="2" id="KW-0472">Membrane</keyword>
<dbReference type="Proteomes" id="UP001589830">
    <property type="component" value="Unassembled WGS sequence"/>
</dbReference>
<dbReference type="EMBL" id="JBHLTW010000026">
    <property type="protein sequence ID" value="MFC0595727.1"/>
    <property type="molecule type" value="Genomic_DNA"/>
</dbReference>
<name>A0ABV6Q0W0_9DEIN</name>
<keyword evidence="1" id="KW-0175">Coiled coil</keyword>
<accession>A0ABV6Q0W0</accession>
<evidence type="ECO:0000313" key="4">
    <source>
        <dbReference type="Proteomes" id="UP001589830"/>
    </source>
</evidence>
<feature type="coiled-coil region" evidence="1">
    <location>
        <begin position="20"/>
        <end position="47"/>
    </location>
</feature>
<keyword evidence="4" id="KW-1185">Reference proteome</keyword>
<evidence type="ECO:0000256" key="2">
    <source>
        <dbReference type="SAM" id="Phobius"/>
    </source>
</evidence>
<evidence type="ECO:0000313" key="3">
    <source>
        <dbReference type="EMBL" id="MFC0595727.1"/>
    </source>
</evidence>